<dbReference type="AlphaFoldDB" id="A0A151N0S1"/>
<name>A0A151N0S1_ALLMI</name>
<evidence type="ECO:0000313" key="1">
    <source>
        <dbReference type="EMBL" id="KYO30338.1"/>
    </source>
</evidence>
<keyword evidence="2" id="KW-1185">Reference proteome</keyword>
<dbReference type="EMBL" id="AKHW03004260">
    <property type="protein sequence ID" value="KYO30338.1"/>
    <property type="molecule type" value="Genomic_DNA"/>
</dbReference>
<accession>A0A151N0S1</accession>
<sequence length="121" mass="12415">MVAQTALGPYLPSPVSSYQVHSPSWMHHQSYLMQPTGAMLTPALDHAISLQPASVMAPLTQQLGHLSLGGAGTHRGGGAQRAAEPGASGVAGGACSLLLPLQQVALASPALWTWTVPGLWS</sequence>
<organism evidence="1 2">
    <name type="scientific">Alligator mississippiensis</name>
    <name type="common">American alligator</name>
    <dbReference type="NCBI Taxonomy" id="8496"/>
    <lineage>
        <taxon>Eukaryota</taxon>
        <taxon>Metazoa</taxon>
        <taxon>Chordata</taxon>
        <taxon>Craniata</taxon>
        <taxon>Vertebrata</taxon>
        <taxon>Euteleostomi</taxon>
        <taxon>Archelosauria</taxon>
        <taxon>Archosauria</taxon>
        <taxon>Crocodylia</taxon>
        <taxon>Alligatoridae</taxon>
        <taxon>Alligatorinae</taxon>
        <taxon>Alligator</taxon>
    </lineage>
</organism>
<evidence type="ECO:0000313" key="2">
    <source>
        <dbReference type="Proteomes" id="UP000050525"/>
    </source>
</evidence>
<protein>
    <submittedName>
        <fullName evidence="1">Uncharacterized protein</fullName>
    </submittedName>
</protein>
<dbReference type="Proteomes" id="UP000050525">
    <property type="component" value="Unassembled WGS sequence"/>
</dbReference>
<gene>
    <name evidence="1" type="ORF">Y1Q_0019914</name>
</gene>
<comment type="caution">
    <text evidence="1">The sequence shown here is derived from an EMBL/GenBank/DDBJ whole genome shotgun (WGS) entry which is preliminary data.</text>
</comment>
<reference evidence="1 2" key="1">
    <citation type="journal article" date="2012" name="Genome Biol.">
        <title>Sequencing three crocodilian genomes to illuminate the evolution of archosaurs and amniotes.</title>
        <authorList>
            <person name="St John J.A."/>
            <person name="Braun E.L."/>
            <person name="Isberg S.R."/>
            <person name="Miles L.G."/>
            <person name="Chong A.Y."/>
            <person name="Gongora J."/>
            <person name="Dalzell P."/>
            <person name="Moran C."/>
            <person name="Bed'hom B."/>
            <person name="Abzhanov A."/>
            <person name="Burgess S.C."/>
            <person name="Cooksey A.M."/>
            <person name="Castoe T.A."/>
            <person name="Crawford N.G."/>
            <person name="Densmore L.D."/>
            <person name="Drew J.C."/>
            <person name="Edwards S.V."/>
            <person name="Faircloth B.C."/>
            <person name="Fujita M.K."/>
            <person name="Greenwold M.J."/>
            <person name="Hoffmann F.G."/>
            <person name="Howard J.M."/>
            <person name="Iguchi T."/>
            <person name="Janes D.E."/>
            <person name="Khan S.Y."/>
            <person name="Kohno S."/>
            <person name="de Koning A.J."/>
            <person name="Lance S.L."/>
            <person name="McCarthy F.M."/>
            <person name="McCormack J.E."/>
            <person name="Merchant M.E."/>
            <person name="Peterson D.G."/>
            <person name="Pollock D.D."/>
            <person name="Pourmand N."/>
            <person name="Raney B.J."/>
            <person name="Roessler K.A."/>
            <person name="Sanford J.R."/>
            <person name="Sawyer R.H."/>
            <person name="Schmidt C.J."/>
            <person name="Triplett E.W."/>
            <person name="Tuberville T.D."/>
            <person name="Venegas-Anaya M."/>
            <person name="Howard J.T."/>
            <person name="Jarvis E.D."/>
            <person name="Guillette L.J.Jr."/>
            <person name="Glenn T.C."/>
            <person name="Green R.E."/>
            <person name="Ray D.A."/>
        </authorList>
    </citation>
    <scope>NUCLEOTIDE SEQUENCE [LARGE SCALE GENOMIC DNA]</scope>
    <source>
        <strain evidence="1">KSC_2009_1</strain>
    </source>
</reference>
<proteinExistence type="predicted"/>